<evidence type="ECO:0000256" key="1">
    <source>
        <dbReference type="SAM" id="MobiDB-lite"/>
    </source>
</evidence>
<reference evidence="2" key="1">
    <citation type="submission" date="2020-08" db="EMBL/GenBank/DDBJ databases">
        <title>Multicomponent nature underlies the extraordinary mechanical properties of spider dragline silk.</title>
        <authorList>
            <person name="Kono N."/>
            <person name="Nakamura H."/>
            <person name="Mori M."/>
            <person name="Yoshida Y."/>
            <person name="Ohtoshi R."/>
            <person name="Malay A.D."/>
            <person name="Moran D.A.P."/>
            <person name="Tomita M."/>
            <person name="Numata K."/>
            <person name="Arakawa K."/>
        </authorList>
    </citation>
    <scope>NUCLEOTIDE SEQUENCE</scope>
</reference>
<protein>
    <submittedName>
        <fullName evidence="2">Uncharacterized protein</fullName>
    </submittedName>
</protein>
<name>A0A8X6MJZ9_NEPPI</name>
<evidence type="ECO:0000313" key="3">
    <source>
        <dbReference type="Proteomes" id="UP000887013"/>
    </source>
</evidence>
<evidence type="ECO:0000313" key="2">
    <source>
        <dbReference type="EMBL" id="GFS58514.1"/>
    </source>
</evidence>
<gene>
    <name evidence="2" type="ORF">NPIL_420491</name>
</gene>
<accession>A0A8X6MJZ9</accession>
<feature type="region of interest" description="Disordered" evidence="1">
    <location>
        <begin position="34"/>
        <end position="73"/>
    </location>
</feature>
<comment type="caution">
    <text evidence="2">The sequence shown here is derived from an EMBL/GenBank/DDBJ whole genome shotgun (WGS) entry which is preliminary data.</text>
</comment>
<feature type="compositionally biased region" description="Low complexity" evidence="1">
    <location>
        <begin position="121"/>
        <end position="131"/>
    </location>
</feature>
<feature type="region of interest" description="Disordered" evidence="1">
    <location>
        <begin position="111"/>
        <end position="142"/>
    </location>
</feature>
<dbReference type="Proteomes" id="UP000887013">
    <property type="component" value="Unassembled WGS sequence"/>
</dbReference>
<dbReference type="EMBL" id="BMAW01047005">
    <property type="protein sequence ID" value="GFS58514.1"/>
    <property type="molecule type" value="Genomic_DNA"/>
</dbReference>
<proteinExistence type="predicted"/>
<feature type="compositionally biased region" description="Basic residues" evidence="1">
    <location>
        <begin position="132"/>
        <end position="142"/>
    </location>
</feature>
<dbReference type="AlphaFoldDB" id="A0A8X6MJZ9"/>
<organism evidence="2 3">
    <name type="scientific">Nephila pilipes</name>
    <name type="common">Giant wood spider</name>
    <name type="synonym">Nephila maculata</name>
    <dbReference type="NCBI Taxonomy" id="299642"/>
    <lineage>
        <taxon>Eukaryota</taxon>
        <taxon>Metazoa</taxon>
        <taxon>Ecdysozoa</taxon>
        <taxon>Arthropoda</taxon>
        <taxon>Chelicerata</taxon>
        <taxon>Arachnida</taxon>
        <taxon>Araneae</taxon>
        <taxon>Araneomorphae</taxon>
        <taxon>Entelegynae</taxon>
        <taxon>Araneoidea</taxon>
        <taxon>Nephilidae</taxon>
        <taxon>Nephila</taxon>
    </lineage>
</organism>
<keyword evidence="3" id="KW-1185">Reference proteome</keyword>
<sequence length="142" mass="15170">MLNVPLFKLSVTTSALDKIIASVQKRAGKKKEAVVKKDSGGSPAKTQVVGVDTAKPKAKKRAADANGFQKPPKHLTVRAGKSISNYLPVVQTTPPSTSFYIADEASINCEEEDAGVPPTTPTTKPKTTPTTRPHHFFHHAKG</sequence>